<reference evidence="1" key="1">
    <citation type="submission" date="2023-03" db="EMBL/GenBank/DDBJ databases">
        <title>Massive genome expansion in bonnet fungi (Mycena s.s.) driven by repeated elements and novel gene families across ecological guilds.</title>
        <authorList>
            <consortium name="Lawrence Berkeley National Laboratory"/>
            <person name="Harder C.B."/>
            <person name="Miyauchi S."/>
            <person name="Viragh M."/>
            <person name="Kuo A."/>
            <person name="Thoen E."/>
            <person name="Andreopoulos B."/>
            <person name="Lu D."/>
            <person name="Skrede I."/>
            <person name="Drula E."/>
            <person name="Henrissat B."/>
            <person name="Morin E."/>
            <person name="Kohler A."/>
            <person name="Barry K."/>
            <person name="LaButti K."/>
            <person name="Morin E."/>
            <person name="Salamov A."/>
            <person name="Lipzen A."/>
            <person name="Mereny Z."/>
            <person name="Hegedus B."/>
            <person name="Baldrian P."/>
            <person name="Stursova M."/>
            <person name="Weitz H."/>
            <person name="Taylor A."/>
            <person name="Grigoriev I.V."/>
            <person name="Nagy L.G."/>
            <person name="Martin F."/>
            <person name="Kauserud H."/>
        </authorList>
    </citation>
    <scope>NUCLEOTIDE SEQUENCE</scope>
    <source>
        <strain evidence="1">9144</strain>
    </source>
</reference>
<protein>
    <submittedName>
        <fullName evidence="1">Uncharacterized protein</fullName>
    </submittedName>
</protein>
<accession>A0AAD6VB59</accession>
<evidence type="ECO:0000313" key="2">
    <source>
        <dbReference type="Proteomes" id="UP001219525"/>
    </source>
</evidence>
<proteinExistence type="predicted"/>
<dbReference type="Proteomes" id="UP001219525">
    <property type="component" value="Unassembled WGS sequence"/>
</dbReference>
<comment type="caution">
    <text evidence="1">The sequence shown here is derived from an EMBL/GenBank/DDBJ whole genome shotgun (WGS) entry which is preliminary data.</text>
</comment>
<sequence>MITPQLGSTSTVASPPLTRPLNLPPPLCRSVHSSTAPLYGLGWRCSFADIFRRHPATCTASVVERVMPLWAQIKKRDKIGSKIIFDPCFVNYSDSELSDGDNRDMVCFITFNTHAKSLEGLLTSEGHLTKDGREFVKAAQTVLKFDLEQEGDTFMWYRCSPM</sequence>
<keyword evidence="2" id="KW-1185">Reference proteome</keyword>
<dbReference type="AlphaFoldDB" id="A0AAD6VB59"/>
<organism evidence="1 2">
    <name type="scientific">Mycena pura</name>
    <dbReference type="NCBI Taxonomy" id="153505"/>
    <lineage>
        <taxon>Eukaryota</taxon>
        <taxon>Fungi</taxon>
        <taxon>Dikarya</taxon>
        <taxon>Basidiomycota</taxon>
        <taxon>Agaricomycotina</taxon>
        <taxon>Agaricomycetes</taxon>
        <taxon>Agaricomycetidae</taxon>
        <taxon>Agaricales</taxon>
        <taxon>Marasmiineae</taxon>
        <taxon>Mycenaceae</taxon>
        <taxon>Mycena</taxon>
    </lineage>
</organism>
<evidence type="ECO:0000313" key="1">
    <source>
        <dbReference type="EMBL" id="KAJ7204738.1"/>
    </source>
</evidence>
<gene>
    <name evidence="1" type="ORF">GGX14DRAFT_569318</name>
</gene>
<dbReference type="EMBL" id="JARJCW010000046">
    <property type="protein sequence ID" value="KAJ7204738.1"/>
    <property type="molecule type" value="Genomic_DNA"/>
</dbReference>
<name>A0AAD6VB59_9AGAR</name>